<dbReference type="PANTHER" id="PTHR47893">
    <property type="entry name" value="REGULATORY PROTEIN PCHR"/>
    <property type="match status" value="1"/>
</dbReference>
<sequence>MNKKRRDYKNCEILYVAQSDEEVFQTLAIEMERKNDPFFQFNKQVLLPKYGNGCVLSFCFDDVILSICRFKLTKDLIIHYNNDDDYTQLTFVVDGEKIISSTKFKNDILLESQDSYIANTNNFKGTVRISGLKPFKEIRIKLPSTFLNKHGITNELNFKKIVETDRTQPITNDLFSILINLESSRLNGISKKIFMEAKVLELLAIQMGNIDTICFNKYRTCMGSIKKVYAVERFIKENLSENYSVKNLSNEVGLNEKVLKIEFKRIFGVTMSEYAKKVKMEKSEVLLINTQLTIYEISDAIGYKNATHFSAAFKKYFGETPMQFRNKLK</sequence>
<name>A0A1I6R6S0_9FLAO</name>
<evidence type="ECO:0000259" key="4">
    <source>
        <dbReference type="PROSITE" id="PS01124"/>
    </source>
</evidence>
<dbReference type="AlphaFoldDB" id="A0A1I6R6S0"/>
<dbReference type="OrthoDB" id="799767at2"/>
<dbReference type="STRING" id="593133.SAMN04488006_2281"/>
<dbReference type="RefSeq" id="WP_090226475.1">
    <property type="nucleotide sequence ID" value="NZ_FOZP01000005.1"/>
</dbReference>
<dbReference type="PANTHER" id="PTHR47893:SF1">
    <property type="entry name" value="REGULATORY PROTEIN PCHR"/>
    <property type="match status" value="1"/>
</dbReference>
<evidence type="ECO:0000313" key="6">
    <source>
        <dbReference type="Proteomes" id="UP000199312"/>
    </source>
</evidence>
<evidence type="ECO:0000313" key="5">
    <source>
        <dbReference type="EMBL" id="SFS60228.1"/>
    </source>
</evidence>
<dbReference type="PROSITE" id="PS01124">
    <property type="entry name" value="HTH_ARAC_FAMILY_2"/>
    <property type="match status" value="1"/>
</dbReference>
<accession>A0A1I6R6S0</accession>
<feature type="domain" description="HTH araC/xylS-type" evidence="4">
    <location>
        <begin position="229"/>
        <end position="327"/>
    </location>
</feature>
<dbReference type="PRINTS" id="PR00032">
    <property type="entry name" value="HTHARAC"/>
</dbReference>
<protein>
    <submittedName>
        <fullName evidence="5">Transcriptional regulator, AraC family</fullName>
    </submittedName>
</protein>
<dbReference type="GO" id="GO:0003700">
    <property type="term" value="F:DNA-binding transcription factor activity"/>
    <property type="evidence" value="ECO:0007669"/>
    <property type="project" value="InterPro"/>
</dbReference>
<organism evidence="5 6">
    <name type="scientific">Lutibacter maritimus</name>
    <dbReference type="NCBI Taxonomy" id="593133"/>
    <lineage>
        <taxon>Bacteria</taxon>
        <taxon>Pseudomonadati</taxon>
        <taxon>Bacteroidota</taxon>
        <taxon>Flavobacteriia</taxon>
        <taxon>Flavobacteriales</taxon>
        <taxon>Flavobacteriaceae</taxon>
        <taxon>Lutibacter</taxon>
    </lineage>
</organism>
<dbReference type="SUPFAM" id="SSF46689">
    <property type="entry name" value="Homeodomain-like"/>
    <property type="match status" value="1"/>
</dbReference>
<keyword evidence="3" id="KW-0804">Transcription</keyword>
<keyword evidence="6" id="KW-1185">Reference proteome</keyword>
<keyword evidence="1" id="KW-0805">Transcription regulation</keyword>
<reference evidence="6" key="1">
    <citation type="submission" date="2016-10" db="EMBL/GenBank/DDBJ databases">
        <authorList>
            <person name="Varghese N."/>
            <person name="Submissions S."/>
        </authorList>
    </citation>
    <scope>NUCLEOTIDE SEQUENCE [LARGE SCALE GENOMIC DNA]</scope>
    <source>
        <strain evidence="6">DSM 24450</strain>
    </source>
</reference>
<dbReference type="GO" id="GO:0043565">
    <property type="term" value="F:sequence-specific DNA binding"/>
    <property type="evidence" value="ECO:0007669"/>
    <property type="project" value="InterPro"/>
</dbReference>
<proteinExistence type="predicted"/>
<evidence type="ECO:0000256" key="3">
    <source>
        <dbReference type="ARBA" id="ARBA00023163"/>
    </source>
</evidence>
<dbReference type="Proteomes" id="UP000199312">
    <property type="component" value="Unassembled WGS sequence"/>
</dbReference>
<evidence type="ECO:0000256" key="1">
    <source>
        <dbReference type="ARBA" id="ARBA00023015"/>
    </source>
</evidence>
<dbReference type="SMART" id="SM00342">
    <property type="entry name" value="HTH_ARAC"/>
    <property type="match status" value="1"/>
</dbReference>
<dbReference type="PROSITE" id="PS00041">
    <property type="entry name" value="HTH_ARAC_FAMILY_1"/>
    <property type="match status" value="1"/>
</dbReference>
<dbReference type="Gene3D" id="1.10.10.60">
    <property type="entry name" value="Homeodomain-like"/>
    <property type="match status" value="1"/>
</dbReference>
<gene>
    <name evidence="5" type="ORF">SAMN04488006_2281</name>
</gene>
<dbReference type="InterPro" id="IPR009057">
    <property type="entry name" value="Homeodomain-like_sf"/>
</dbReference>
<dbReference type="InterPro" id="IPR018062">
    <property type="entry name" value="HTH_AraC-typ_CS"/>
</dbReference>
<dbReference type="InterPro" id="IPR020449">
    <property type="entry name" value="Tscrpt_reg_AraC-type_HTH"/>
</dbReference>
<dbReference type="Pfam" id="PF12833">
    <property type="entry name" value="HTH_18"/>
    <property type="match status" value="1"/>
</dbReference>
<dbReference type="EMBL" id="FOZP01000005">
    <property type="protein sequence ID" value="SFS60228.1"/>
    <property type="molecule type" value="Genomic_DNA"/>
</dbReference>
<keyword evidence="2" id="KW-0238">DNA-binding</keyword>
<dbReference type="InterPro" id="IPR053142">
    <property type="entry name" value="PchR_regulatory_protein"/>
</dbReference>
<evidence type="ECO:0000256" key="2">
    <source>
        <dbReference type="ARBA" id="ARBA00023125"/>
    </source>
</evidence>
<dbReference type="InterPro" id="IPR018060">
    <property type="entry name" value="HTH_AraC"/>
</dbReference>